<keyword evidence="4" id="KW-1185">Reference proteome</keyword>
<dbReference type="AlphaFoldDB" id="A0AAD6S2C2"/>
<name>A0AAD6S2C2_9AGAR</name>
<evidence type="ECO:0000256" key="1">
    <source>
        <dbReference type="SAM" id="Coils"/>
    </source>
</evidence>
<proteinExistence type="predicted"/>
<gene>
    <name evidence="3" type="ORF">C8F04DRAFT_1275911</name>
</gene>
<feature type="coiled-coil region" evidence="1">
    <location>
        <begin position="222"/>
        <end position="256"/>
    </location>
</feature>
<accession>A0AAD6S2C2</accession>
<dbReference type="Proteomes" id="UP001218188">
    <property type="component" value="Unassembled WGS sequence"/>
</dbReference>
<dbReference type="EMBL" id="JARJCM010000284">
    <property type="protein sequence ID" value="KAJ7019768.1"/>
    <property type="molecule type" value="Genomic_DNA"/>
</dbReference>
<keyword evidence="1" id="KW-0175">Coiled coil</keyword>
<comment type="caution">
    <text evidence="3">The sequence shown here is derived from an EMBL/GenBank/DDBJ whole genome shotgun (WGS) entry which is preliminary data.</text>
</comment>
<evidence type="ECO:0000313" key="4">
    <source>
        <dbReference type="Proteomes" id="UP001218188"/>
    </source>
</evidence>
<evidence type="ECO:0000313" key="3">
    <source>
        <dbReference type="EMBL" id="KAJ7019768.1"/>
    </source>
</evidence>
<reference evidence="3" key="1">
    <citation type="submission" date="2023-03" db="EMBL/GenBank/DDBJ databases">
        <title>Massive genome expansion in bonnet fungi (Mycena s.s.) driven by repeated elements and novel gene families across ecological guilds.</title>
        <authorList>
            <consortium name="Lawrence Berkeley National Laboratory"/>
            <person name="Harder C.B."/>
            <person name="Miyauchi S."/>
            <person name="Viragh M."/>
            <person name="Kuo A."/>
            <person name="Thoen E."/>
            <person name="Andreopoulos B."/>
            <person name="Lu D."/>
            <person name="Skrede I."/>
            <person name="Drula E."/>
            <person name="Henrissat B."/>
            <person name="Morin E."/>
            <person name="Kohler A."/>
            <person name="Barry K."/>
            <person name="LaButti K."/>
            <person name="Morin E."/>
            <person name="Salamov A."/>
            <person name="Lipzen A."/>
            <person name="Mereny Z."/>
            <person name="Hegedus B."/>
            <person name="Baldrian P."/>
            <person name="Stursova M."/>
            <person name="Weitz H."/>
            <person name="Taylor A."/>
            <person name="Grigoriev I.V."/>
            <person name="Nagy L.G."/>
            <person name="Martin F."/>
            <person name="Kauserud H."/>
        </authorList>
    </citation>
    <scope>NUCLEOTIDE SEQUENCE</scope>
    <source>
        <strain evidence="3">CBHHK200</strain>
    </source>
</reference>
<protein>
    <submittedName>
        <fullName evidence="3">Uncharacterized protein</fullName>
    </submittedName>
</protein>
<organism evidence="3 4">
    <name type="scientific">Mycena alexandri</name>
    <dbReference type="NCBI Taxonomy" id="1745969"/>
    <lineage>
        <taxon>Eukaryota</taxon>
        <taxon>Fungi</taxon>
        <taxon>Dikarya</taxon>
        <taxon>Basidiomycota</taxon>
        <taxon>Agaricomycotina</taxon>
        <taxon>Agaricomycetes</taxon>
        <taxon>Agaricomycetidae</taxon>
        <taxon>Agaricales</taxon>
        <taxon>Marasmiineae</taxon>
        <taxon>Mycenaceae</taxon>
        <taxon>Mycena</taxon>
    </lineage>
</organism>
<sequence length="258" mass="28354">MDFVVKLPTSEQLTSGERFANLAVPTADPSRIDLPTSWPGELSSHPKLILLPREQLPASLTLDEESKEVLEHAHNHFERLGRRERIHQVAVERHLKLLTKSSFALAIETFDDFYRTSMQVPPPLLLSNIPFDVKAAVARGRALAFSDGSLEAERAWAYGHTIPAEDSDDDAPAPYIPQGGAHTDSEGCALADPARFGGREMGPGSRRDVLEQGPPPFSSAEAKAAIANIEALAQRLVSHQERRRQAELELDATLDDLE</sequence>
<feature type="region of interest" description="Disordered" evidence="2">
    <location>
        <begin position="163"/>
        <end position="219"/>
    </location>
</feature>
<evidence type="ECO:0000256" key="2">
    <source>
        <dbReference type="SAM" id="MobiDB-lite"/>
    </source>
</evidence>